<dbReference type="EMBL" id="JAESDN010000017">
    <property type="protein sequence ID" value="KAG7040916.1"/>
    <property type="molecule type" value="Genomic_DNA"/>
</dbReference>
<evidence type="ECO:0000256" key="3">
    <source>
        <dbReference type="ARBA" id="ARBA00022630"/>
    </source>
</evidence>
<evidence type="ECO:0000256" key="5">
    <source>
        <dbReference type="ARBA" id="ARBA00023002"/>
    </source>
</evidence>
<reference evidence="8" key="1">
    <citation type="submission" date="2021-05" db="EMBL/GenBank/DDBJ databases">
        <title>Comparative genomics of three Colletotrichum scovillei strains and genetic complementation revealed genes involved fungal growth and virulence on chili pepper.</title>
        <authorList>
            <person name="Hsieh D.-K."/>
            <person name="Chuang S.-C."/>
            <person name="Chen C.-Y."/>
            <person name="Chao Y.-T."/>
            <person name="Lu M.-Y.J."/>
            <person name="Lee M.-H."/>
            <person name="Shih M.-C."/>
        </authorList>
    </citation>
    <scope>NUCLEOTIDE SEQUENCE</scope>
    <source>
        <strain evidence="8">Coll-153</strain>
    </source>
</reference>
<dbReference type="Proteomes" id="UP000699042">
    <property type="component" value="Unassembled WGS sequence"/>
</dbReference>
<dbReference type="PRINTS" id="PR00420">
    <property type="entry name" value="RNGMNOXGNASE"/>
</dbReference>
<protein>
    <submittedName>
        <fullName evidence="8">FAD binding domain-containing protein</fullName>
    </submittedName>
</protein>
<sequence>MGFKIIIVGGSISGLSLANMLERSDIEYILLERRSRIAPQLGASIGLLPSGLRILDQWGCYEKIREAAGDVYYRTSMRLFSGKTWTDTKPVSFSQQLEDRLGYPQIFIDRKTLLQVLFDKLMFKDRVLTNKMVVSVDMSGEHVTVQTHDGSVYSGDIVVGADGVHSTIRSEMWRLSQKSHSGLFNVQSRSD</sequence>
<dbReference type="GO" id="GO:0071949">
    <property type="term" value="F:FAD binding"/>
    <property type="evidence" value="ECO:0007669"/>
    <property type="project" value="InterPro"/>
</dbReference>
<dbReference type="GO" id="GO:0004497">
    <property type="term" value="F:monooxygenase activity"/>
    <property type="evidence" value="ECO:0007669"/>
    <property type="project" value="UniProtKB-KW"/>
</dbReference>
<dbReference type="InterPro" id="IPR036188">
    <property type="entry name" value="FAD/NAD-bd_sf"/>
</dbReference>
<dbReference type="Gene3D" id="3.50.50.60">
    <property type="entry name" value="FAD/NAD(P)-binding domain"/>
    <property type="match status" value="1"/>
</dbReference>
<dbReference type="PANTHER" id="PTHR47356">
    <property type="entry name" value="FAD-DEPENDENT MONOOXYGENASE ASQG-RELATED"/>
    <property type="match status" value="1"/>
</dbReference>
<keyword evidence="4" id="KW-0274">FAD</keyword>
<evidence type="ECO:0000256" key="6">
    <source>
        <dbReference type="ARBA" id="ARBA00023033"/>
    </source>
</evidence>
<dbReference type="AlphaFoldDB" id="A0A9P7U3Q2"/>
<keyword evidence="6" id="KW-0503">Monooxygenase</keyword>
<comment type="similarity">
    <text evidence="2">Belongs to the paxM FAD-dependent monooxygenase family.</text>
</comment>
<comment type="cofactor">
    <cofactor evidence="1">
        <name>FAD</name>
        <dbReference type="ChEBI" id="CHEBI:57692"/>
    </cofactor>
</comment>
<gene>
    <name evidence="8" type="ORF">JMJ77_010020</name>
</gene>
<dbReference type="InterPro" id="IPR002938">
    <property type="entry name" value="FAD-bd"/>
</dbReference>
<evidence type="ECO:0000313" key="9">
    <source>
        <dbReference type="Proteomes" id="UP000699042"/>
    </source>
</evidence>
<dbReference type="PANTHER" id="PTHR47356:SF2">
    <property type="entry name" value="FAD-BINDING DOMAIN-CONTAINING PROTEIN-RELATED"/>
    <property type="match status" value="1"/>
</dbReference>
<dbReference type="SUPFAM" id="SSF51905">
    <property type="entry name" value="FAD/NAD(P)-binding domain"/>
    <property type="match status" value="1"/>
</dbReference>
<dbReference type="Pfam" id="PF01494">
    <property type="entry name" value="FAD_binding_3"/>
    <property type="match status" value="1"/>
</dbReference>
<keyword evidence="5" id="KW-0560">Oxidoreductase</keyword>
<evidence type="ECO:0000256" key="1">
    <source>
        <dbReference type="ARBA" id="ARBA00001974"/>
    </source>
</evidence>
<evidence type="ECO:0000259" key="7">
    <source>
        <dbReference type="Pfam" id="PF01494"/>
    </source>
</evidence>
<evidence type="ECO:0000256" key="2">
    <source>
        <dbReference type="ARBA" id="ARBA00007992"/>
    </source>
</evidence>
<proteinExistence type="inferred from homology"/>
<organism evidence="8 9">
    <name type="scientific">Colletotrichum scovillei</name>
    <dbReference type="NCBI Taxonomy" id="1209932"/>
    <lineage>
        <taxon>Eukaryota</taxon>
        <taxon>Fungi</taxon>
        <taxon>Dikarya</taxon>
        <taxon>Ascomycota</taxon>
        <taxon>Pezizomycotina</taxon>
        <taxon>Sordariomycetes</taxon>
        <taxon>Hypocreomycetidae</taxon>
        <taxon>Glomerellales</taxon>
        <taxon>Glomerellaceae</taxon>
        <taxon>Colletotrichum</taxon>
        <taxon>Colletotrichum acutatum species complex</taxon>
    </lineage>
</organism>
<dbReference type="InterPro" id="IPR050562">
    <property type="entry name" value="FAD_mOase_fung"/>
</dbReference>
<evidence type="ECO:0000256" key="4">
    <source>
        <dbReference type="ARBA" id="ARBA00022827"/>
    </source>
</evidence>
<keyword evidence="3" id="KW-0285">Flavoprotein</keyword>
<name>A0A9P7U3Q2_9PEZI</name>
<accession>A0A9P7U3Q2</accession>
<comment type="caution">
    <text evidence="8">The sequence shown here is derived from an EMBL/GenBank/DDBJ whole genome shotgun (WGS) entry which is preliminary data.</text>
</comment>
<keyword evidence="9" id="KW-1185">Reference proteome</keyword>
<evidence type="ECO:0000313" key="8">
    <source>
        <dbReference type="EMBL" id="KAG7040916.1"/>
    </source>
</evidence>
<feature type="domain" description="FAD-binding" evidence="7">
    <location>
        <begin position="4"/>
        <end position="172"/>
    </location>
</feature>